<evidence type="ECO:0000313" key="6">
    <source>
        <dbReference type="Proteomes" id="UP001439008"/>
    </source>
</evidence>
<sequence>MPIKYNRYLDINPNDTLQRANEFIKLNENISAFETIDNFLNQRKISRATFVDGFETMIESYLGLCFDLRFSPKDGLRRYRIVCFQSSTPNIYLRRVYESLLTRLSNFGIEAVRNLKIKFKSNFVSKQYYSEKLSFQWDCYLSVLDNIKFIPDLITLYSETTEEAIDFCRVLRRPHELQKLHGTINAHFLSFLRYQGKKDSIDIGDQKTLKIFISLRFKILSAFSECGEFRE</sequence>
<comment type="caution">
    <text evidence="5">The sequence shown here is derived from an EMBL/GenBank/DDBJ whole genome shotgun (WGS) entry which is preliminary data.</text>
</comment>
<evidence type="ECO:0000256" key="1">
    <source>
        <dbReference type="ARBA" id="ARBA00022490"/>
    </source>
</evidence>
<keyword evidence="1" id="KW-0963">Cytoplasm</keyword>
<keyword evidence="2" id="KW-0396">Initiation factor</keyword>
<reference evidence="5 6" key="1">
    <citation type="journal article" date="2024" name="BMC Biol.">
        <title>Comparative genomics of Ascetosporea gives new insight into the evolutionary basis for animal parasitism in Rhizaria.</title>
        <authorList>
            <person name="Hiltunen Thoren M."/>
            <person name="Onut-Brannstrom I."/>
            <person name="Alfjorden A."/>
            <person name="Peckova H."/>
            <person name="Swords F."/>
            <person name="Hooper C."/>
            <person name="Holzer A.S."/>
            <person name="Bass D."/>
            <person name="Burki F."/>
        </authorList>
    </citation>
    <scope>NUCLEOTIDE SEQUENCE [LARGE SCALE GENOMIC DNA]</scope>
    <source>
        <strain evidence="5">20-A016</strain>
    </source>
</reference>
<dbReference type="InterPro" id="IPR027512">
    <property type="entry name" value="EIF3A"/>
</dbReference>
<evidence type="ECO:0000256" key="2">
    <source>
        <dbReference type="ARBA" id="ARBA00022540"/>
    </source>
</evidence>
<protein>
    <recommendedName>
        <fullName evidence="4">eIF3a PCI domain-containing protein</fullName>
    </recommendedName>
</protein>
<evidence type="ECO:0000313" key="5">
    <source>
        <dbReference type="EMBL" id="MES1920313.1"/>
    </source>
</evidence>
<dbReference type="Proteomes" id="UP001439008">
    <property type="component" value="Unassembled WGS sequence"/>
</dbReference>
<name>A0ABV2AKW3_9EUKA</name>
<feature type="non-terminal residue" evidence="5">
    <location>
        <position position="231"/>
    </location>
</feature>
<dbReference type="InterPro" id="IPR054711">
    <property type="entry name" value="eIF3a_PCI_TPR-like"/>
</dbReference>
<dbReference type="PANTHER" id="PTHR14005:SF0">
    <property type="entry name" value="EUKARYOTIC TRANSLATION INITIATION FACTOR 3 SUBUNIT A"/>
    <property type="match status" value="1"/>
</dbReference>
<accession>A0ABV2AKW3</accession>
<organism evidence="5 6">
    <name type="scientific">Bonamia ostreae</name>
    <dbReference type="NCBI Taxonomy" id="126728"/>
    <lineage>
        <taxon>Eukaryota</taxon>
        <taxon>Sar</taxon>
        <taxon>Rhizaria</taxon>
        <taxon>Endomyxa</taxon>
        <taxon>Ascetosporea</taxon>
        <taxon>Haplosporida</taxon>
        <taxon>Bonamia</taxon>
    </lineage>
</organism>
<dbReference type="PANTHER" id="PTHR14005">
    <property type="entry name" value="EUKARYOTIC TRANSLATION INITIATION FACTOR 3, THETA SUBUNIT"/>
    <property type="match status" value="1"/>
</dbReference>
<keyword evidence="6" id="KW-1185">Reference proteome</keyword>
<feature type="domain" description="eIF3a PCI" evidence="4">
    <location>
        <begin position="130"/>
        <end position="221"/>
    </location>
</feature>
<dbReference type="Pfam" id="PF22591">
    <property type="entry name" value="eIF3a_PCI_TPR-like"/>
    <property type="match status" value="2"/>
</dbReference>
<evidence type="ECO:0000256" key="3">
    <source>
        <dbReference type="ARBA" id="ARBA00022917"/>
    </source>
</evidence>
<feature type="domain" description="eIF3a PCI" evidence="4">
    <location>
        <begin position="15"/>
        <end position="98"/>
    </location>
</feature>
<gene>
    <name evidence="5" type="ORF">MHBO_001996</name>
</gene>
<proteinExistence type="predicted"/>
<evidence type="ECO:0000259" key="4">
    <source>
        <dbReference type="Pfam" id="PF22591"/>
    </source>
</evidence>
<dbReference type="EMBL" id="JBDODL010000605">
    <property type="protein sequence ID" value="MES1920313.1"/>
    <property type="molecule type" value="Genomic_DNA"/>
</dbReference>
<keyword evidence="3" id="KW-0648">Protein biosynthesis</keyword>